<dbReference type="InterPro" id="IPR015947">
    <property type="entry name" value="PUA-like_sf"/>
</dbReference>
<evidence type="ECO:0000313" key="1">
    <source>
        <dbReference type="EMBL" id="MFF0009630.1"/>
    </source>
</evidence>
<proteinExistence type="predicted"/>
<dbReference type="SUPFAM" id="SSF88697">
    <property type="entry name" value="PUA domain-like"/>
    <property type="match status" value="1"/>
</dbReference>
<sequence length="137" mass="15465">MRALTVKYPWSAAIAHGEKRIENRSKPMPVAHIGSTILIHAGAAEDENALPRDMVRQWPQHFRAIVAVATLARFHQAAKPLCCAPWGFPDTFHWELEDVRPLRHPIRPVRGQLGLWTVPDDVLAAVQRQIDLERTSA</sequence>
<name>A0ABW6N909_9ACTN</name>
<dbReference type="Proteomes" id="UP001601422">
    <property type="component" value="Unassembled WGS sequence"/>
</dbReference>
<gene>
    <name evidence="1" type="ORF">ACFYQT_40250</name>
</gene>
<reference evidence="1 2" key="1">
    <citation type="submission" date="2024-10" db="EMBL/GenBank/DDBJ databases">
        <title>The Natural Products Discovery Center: Release of the First 8490 Sequenced Strains for Exploring Actinobacteria Biosynthetic Diversity.</title>
        <authorList>
            <person name="Kalkreuter E."/>
            <person name="Kautsar S.A."/>
            <person name="Yang D."/>
            <person name="Bader C.D."/>
            <person name="Teijaro C.N."/>
            <person name="Fluegel L."/>
            <person name="Davis C.M."/>
            <person name="Simpson J.R."/>
            <person name="Lauterbach L."/>
            <person name="Steele A.D."/>
            <person name="Gui C."/>
            <person name="Meng S."/>
            <person name="Li G."/>
            <person name="Viehrig K."/>
            <person name="Ye F."/>
            <person name="Su P."/>
            <person name="Kiefer A.F."/>
            <person name="Nichols A."/>
            <person name="Cepeda A.J."/>
            <person name="Yan W."/>
            <person name="Fan B."/>
            <person name="Jiang Y."/>
            <person name="Adhikari A."/>
            <person name="Zheng C.-J."/>
            <person name="Schuster L."/>
            <person name="Cowan T.M."/>
            <person name="Smanski M.J."/>
            <person name="Chevrette M.G."/>
            <person name="De Carvalho L.P.S."/>
            <person name="Shen B."/>
        </authorList>
    </citation>
    <scope>NUCLEOTIDE SEQUENCE [LARGE SCALE GENOMIC DNA]</scope>
    <source>
        <strain evidence="1 2">NPDC005497</strain>
    </source>
</reference>
<organism evidence="1 2">
    <name type="scientific">Streptomyces tibetensis</name>
    <dbReference type="NCBI Taxonomy" id="2382123"/>
    <lineage>
        <taxon>Bacteria</taxon>
        <taxon>Bacillati</taxon>
        <taxon>Actinomycetota</taxon>
        <taxon>Actinomycetes</taxon>
        <taxon>Kitasatosporales</taxon>
        <taxon>Streptomycetaceae</taxon>
        <taxon>Streptomyces</taxon>
    </lineage>
</organism>
<dbReference type="Gene3D" id="2.30.130.30">
    <property type="entry name" value="Hypothetical protein"/>
    <property type="match status" value="1"/>
</dbReference>
<accession>A0ABW6N909</accession>
<evidence type="ECO:0008006" key="3">
    <source>
        <dbReference type="Google" id="ProtNLM"/>
    </source>
</evidence>
<keyword evidence="2" id="KW-1185">Reference proteome</keyword>
<comment type="caution">
    <text evidence="1">The sequence shown here is derived from an EMBL/GenBank/DDBJ whole genome shotgun (WGS) entry which is preliminary data.</text>
</comment>
<dbReference type="EMBL" id="JBIAJP010000021">
    <property type="protein sequence ID" value="MFF0009630.1"/>
    <property type="molecule type" value="Genomic_DNA"/>
</dbReference>
<evidence type="ECO:0000313" key="2">
    <source>
        <dbReference type="Proteomes" id="UP001601422"/>
    </source>
</evidence>
<dbReference type="RefSeq" id="WP_389835617.1">
    <property type="nucleotide sequence ID" value="NZ_JBIAJP010000021.1"/>
</dbReference>
<protein>
    <recommendedName>
        <fullName evidence="3">ASCH domain-containing protein</fullName>
    </recommendedName>
</protein>